<reference evidence="2" key="1">
    <citation type="journal article" date="2023" name="G3 (Bethesda)">
        <title>Genome assembly and association tests identify interacting loci associated with vigor, precocity, and sex in interspecific pistachio rootstocks.</title>
        <authorList>
            <person name="Palmer W."/>
            <person name="Jacygrad E."/>
            <person name="Sagayaradj S."/>
            <person name="Cavanaugh K."/>
            <person name="Han R."/>
            <person name="Bertier L."/>
            <person name="Beede B."/>
            <person name="Kafkas S."/>
            <person name="Golino D."/>
            <person name="Preece J."/>
            <person name="Michelmore R."/>
        </authorList>
    </citation>
    <scope>NUCLEOTIDE SEQUENCE [LARGE SCALE GENOMIC DNA]</scope>
</reference>
<proteinExistence type="predicted"/>
<evidence type="ECO:0000313" key="1">
    <source>
        <dbReference type="EMBL" id="KAJ0035957.1"/>
    </source>
</evidence>
<evidence type="ECO:0000313" key="2">
    <source>
        <dbReference type="Proteomes" id="UP001163603"/>
    </source>
</evidence>
<gene>
    <name evidence="1" type="ORF">Pint_24763</name>
</gene>
<dbReference type="Proteomes" id="UP001163603">
    <property type="component" value="Chromosome 7"/>
</dbReference>
<sequence length="81" mass="9412">MLHLVSCKYPWRNFNGCSAYQVWLASSHSIRRESLQKLLSMKGDGDIPLPTNQERELRTAKWVEDYSVHDSFVSLGHIFDD</sequence>
<keyword evidence="2" id="KW-1185">Reference proteome</keyword>
<protein>
    <submittedName>
        <fullName evidence="1">Uncharacterized protein</fullName>
    </submittedName>
</protein>
<dbReference type="EMBL" id="CM047742">
    <property type="protein sequence ID" value="KAJ0035957.1"/>
    <property type="molecule type" value="Genomic_DNA"/>
</dbReference>
<comment type="caution">
    <text evidence="1">The sequence shown here is derived from an EMBL/GenBank/DDBJ whole genome shotgun (WGS) entry which is preliminary data.</text>
</comment>
<name>A0ACC0YI05_9ROSI</name>
<accession>A0ACC0YI05</accession>
<organism evidence="1 2">
    <name type="scientific">Pistacia integerrima</name>
    <dbReference type="NCBI Taxonomy" id="434235"/>
    <lineage>
        <taxon>Eukaryota</taxon>
        <taxon>Viridiplantae</taxon>
        <taxon>Streptophyta</taxon>
        <taxon>Embryophyta</taxon>
        <taxon>Tracheophyta</taxon>
        <taxon>Spermatophyta</taxon>
        <taxon>Magnoliopsida</taxon>
        <taxon>eudicotyledons</taxon>
        <taxon>Gunneridae</taxon>
        <taxon>Pentapetalae</taxon>
        <taxon>rosids</taxon>
        <taxon>malvids</taxon>
        <taxon>Sapindales</taxon>
        <taxon>Anacardiaceae</taxon>
        <taxon>Pistacia</taxon>
    </lineage>
</organism>